<evidence type="ECO:0000313" key="2">
    <source>
        <dbReference type="EMBL" id="TQR28579.1"/>
    </source>
</evidence>
<reference evidence="2 3" key="1">
    <citation type="submission" date="2018-03" db="EMBL/GenBank/DDBJ databases">
        <title>Aerobic endospore-forming bacteria genome sequencing and assembly.</title>
        <authorList>
            <person name="Cavalcante D.A."/>
            <person name="Driks A."/>
            <person name="Putonti C."/>
            <person name="De-Souza M.T."/>
        </authorList>
    </citation>
    <scope>NUCLEOTIDE SEQUENCE [LARGE SCALE GENOMIC DNA]</scope>
    <source>
        <strain evidence="2 3">SDF0037</strain>
    </source>
</reference>
<evidence type="ECO:0000256" key="1">
    <source>
        <dbReference type="SAM" id="MobiDB-lite"/>
    </source>
</evidence>
<protein>
    <submittedName>
        <fullName evidence="2">Uncharacterized protein</fullName>
    </submittedName>
</protein>
<dbReference type="AlphaFoldDB" id="A0A544U8Z1"/>
<comment type="caution">
    <text evidence="2">The sequence shown here is derived from an EMBL/GenBank/DDBJ whole genome shotgun (WGS) entry which is preliminary data.</text>
</comment>
<dbReference type="OrthoDB" id="2440478at2"/>
<evidence type="ECO:0000313" key="3">
    <source>
        <dbReference type="Proteomes" id="UP000317944"/>
    </source>
</evidence>
<dbReference type="Proteomes" id="UP000317944">
    <property type="component" value="Unassembled WGS sequence"/>
</dbReference>
<feature type="region of interest" description="Disordered" evidence="1">
    <location>
        <begin position="34"/>
        <end position="64"/>
    </location>
</feature>
<feature type="compositionally biased region" description="Basic and acidic residues" evidence="1">
    <location>
        <begin position="41"/>
        <end position="64"/>
    </location>
</feature>
<sequence>MEVINLTKENKKSLDREEYGFGFDISVDDLGVIGQNQQAKKQNDNENKDKPRNKDNPAKLNNEK</sequence>
<proteinExistence type="predicted"/>
<dbReference type="EMBL" id="SADV01000027">
    <property type="protein sequence ID" value="TQR28579.1"/>
    <property type="molecule type" value="Genomic_DNA"/>
</dbReference>
<name>A0A544U8Z1_LYSSH</name>
<dbReference type="RefSeq" id="WP_142510565.1">
    <property type="nucleotide sequence ID" value="NZ_SADV01000027.1"/>
</dbReference>
<gene>
    <name evidence="2" type="ORF">C7Y47_21245</name>
</gene>
<accession>A0A544U8Z1</accession>
<organism evidence="2 3">
    <name type="scientific">Lysinibacillus sphaericus</name>
    <name type="common">Bacillus sphaericus</name>
    <dbReference type="NCBI Taxonomy" id="1421"/>
    <lineage>
        <taxon>Bacteria</taxon>
        <taxon>Bacillati</taxon>
        <taxon>Bacillota</taxon>
        <taxon>Bacilli</taxon>
        <taxon>Bacillales</taxon>
        <taxon>Bacillaceae</taxon>
        <taxon>Lysinibacillus</taxon>
    </lineage>
</organism>